<dbReference type="STRING" id="1123357.SAMN02745244_01145"/>
<dbReference type="Proteomes" id="UP000184512">
    <property type="component" value="Unassembled WGS sequence"/>
</dbReference>
<protein>
    <submittedName>
        <fullName evidence="1">Uncharacterized protein</fullName>
    </submittedName>
</protein>
<evidence type="ECO:0000313" key="2">
    <source>
        <dbReference type="Proteomes" id="UP000184512"/>
    </source>
</evidence>
<dbReference type="OrthoDB" id="3723110at2"/>
<dbReference type="RefSeq" id="WP_073186579.1">
    <property type="nucleotide sequence ID" value="NZ_FQZG01000016.1"/>
</dbReference>
<sequence>MNAVDHPALVALSAAIENAANLLRVPAEGVALGAMEARDWPDSCLGLPEDDEACAEVVTPGYLIRLSDGFTYRADHHGNVRRARKRVIVDTEIRVRYSVSGGIGGRSTSYETDSYQLPEADEEELRRLIAEANFFDVPNFLLESPVADGITSRLWIAVGRRAHQVTRGDGIDADDIEAFHALAAWVDARTPPLFPEVGNLLA</sequence>
<organism evidence="1 2">
    <name type="scientific">Tessaracoccus bendigoensis DSM 12906</name>
    <dbReference type="NCBI Taxonomy" id="1123357"/>
    <lineage>
        <taxon>Bacteria</taxon>
        <taxon>Bacillati</taxon>
        <taxon>Actinomycetota</taxon>
        <taxon>Actinomycetes</taxon>
        <taxon>Propionibacteriales</taxon>
        <taxon>Propionibacteriaceae</taxon>
        <taxon>Tessaracoccus</taxon>
    </lineage>
</organism>
<proteinExistence type="predicted"/>
<dbReference type="EMBL" id="FQZG01000016">
    <property type="protein sequence ID" value="SHI82305.1"/>
    <property type="molecule type" value="Genomic_DNA"/>
</dbReference>
<accession>A0A1M6EA22</accession>
<reference evidence="1 2" key="1">
    <citation type="submission" date="2016-11" db="EMBL/GenBank/DDBJ databases">
        <authorList>
            <person name="Jaros S."/>
            <person name="Januszkiewicz K."/>
            <person name="Wedrychowicz H."/>
        </authorList>
    </citation>
    <scope>NUCLEOTIDE SEQUENCE [LARGE SCALE GENOMIC DNA]</scope>
    <source>
        <strain evidence="1 2">DSM 12906</strain>
    </source>
</reference>
<keyword evidence="2" id="KW-1185">Reference proteome</keyword>
<name>A0A1M6EA22_9ACTN</name>
<dbReference type="AlphaFoldDB" id="A0A1M6EA22"/>
<gene>
    <name evidence="1" type="ORF">SAMN02745244_01145</name>
</gene>
<evidence type="ECO:0000313" key="1">
    <source>
        <dbReference type="EMBL" id="SHI82305.1"/>
    </source>
</evidence>